<dbReference type="SUPFAM" id="SSF53335">
    <property type="entry name" value="S-adenosyl-L-methionine-dependent methyltransferases"/>
    <property type="match status" value="1"/>
</dbReference>
<sequence length="297" mass="31137">MHNPSTDAAGWDARLSTPGSPVCTPDWLALREPADAAARSPELAALVAGRLGAERPLVVRDLGCGTGSLGRWLAPQLAGPQSWILHDRDAELLVRAEAGLPRTAADGSPVTARAEQGDLTHLDAAQLDGTSLVTASALLDLLTADEVDALADACTAAGCPALLTLSVSGSVGFFPSEPLDSVFAAAFDAHQRRTVDGRRLLGPDAGAAAESAFARRGVPTEVRSSPWRLGPEYAELIEEWLRGWIAAGCEQQPDLTAHAADYLRRRLDACAAGDLRVVVNHVDVLALPSQSPQRGEP</sequence>
<gene>
    <name evidence="1" type="ORF">RM445_05260</name>
</gene>
<evidence type="ECO:0000313" key="1">
    <source>
        <dbReference type="EMBL" id="MDT0348930.1"/>
    </source>
</evidence>
<evidence type="ECO:0000313" key="2">
    <source>
        <dbReference type="Proteomes" id="UP001183202"/>
    </source>
</evidence>
<protein>
    <submittedName>
        <fullName evidence="1">Class I SAM-dependent methyltransferase</fullName>
        <ecNumber evidence="1">2.1.-.-</ecNumber>
    </submittedName>
</protein>
<organism evidence="1 2">
    <name type="scientific">Pseudonocardia charpentierae</name>
    <dbReference type="NCBI Taxonomy" id="3075545"/>
    <lineage>
        <taxon>Bacteria</taxon>
        <taxon>Bacillati</taxon>
        <taxon>Actinomycetota</taxon>
        <taxon>Actinomycetes</taxon>
        <taxon>Pseudonocardiales</taxon>
        <taxon>Pseudonocardiaceae</taxon>
        <taxon>Pseudonocardia</taxon>
    </lineage>
</organism>
<dbReference type="EMBL" id="JAVREJ010000002">
    <property type="protein sequence ID" value="MDT0348930.1"/>
    <property type="molecule type" value="Genomic_DNA"/>
</dbReference>
<name>A0ABU2N4W5_9PSEU</name>
<dbReference type="Proteomes" id="UP001183202">
    <property type="component" value="Unassembled WGS sequence"/>
</dbReference>
<keyword evidence="1" id="KW-0489">Methyltransferase</keyword>
<dbReference type="InterPro" id="IPR029063">
    <property type="entry name" value="SAM-dependent_MTases_sf"/>
</dbReference>
<keyword evidence="1" id="KW-0808">Transferase</keyword>
<keyword evidence="2" id="KW-1185">Reference proteome</keyword>
<dbReference type="GO" id="GO:0008168">
    <property type="term" value="F:methyltransferase activity"/>
    <property type="evidence" value="ECO:0007669"/>
    <property type="project" value="UniProtKB-KW"/>
</dbReference>
<comment type="caution">
    <text evidence="1">The sequence shown here is derived from an EMBL/GenBank/DDBJ whole genome shotgun (WGS) entry which is preliminary data.</text>
</comment>
<accession>A0ABU2N4W5</accession>
<dbReference type="EC" id="2.1.-.-" evidence="1"/>
<dbReference type="GO" id="GO:0032259">
    <property type="term" value="P:methylation"/>
    <property type="evidence" value="ECO:0007669"/>
    <property type="project" value="UniProtKB-KW"/>
</dbReference>
<reference evidence="2" key="1">
    <citation type="submission" date="2023-07" db="EMBL/GenBank/DDBJ databases">
        <title>30 novel species of actinomycetes from the DSMZ collection.</title>
        <authorList>
            <person name="Nouioui I."/>
        </authorList>
    </citation>
    <scope>NUCLEOTIDE SEQUENCE [LARGE SCALE GENOMIC DNA]</scope>
    <source>
        <strain evidence="2">DSM 45834</strain>
    </source>
</reference>
<dbReference type="RefSeq" id="WP_311554867.1">
    <property type="nucleotide sequence ID" value="NZ_JAVREJ010000002.1"/>
</dbReference>
<dbReference type="Gene3D" id="3.40.50.150">
    <property type="entry name" value="Vaccinia Virus protein VP39"/>
    <property type="match status" value="1"/>
</dbReference>
<proteinExistence type="predicted"/>